<comment type="caution">
    <text evidence="3">The sequence shown here is derived from an EMBL/GenBank/DDBJ whole genome shotgun (WGS) entry which is preliminary data.</text>
</comment>
<proteinExistence type="predicted"/>
<dbReference type="InterPro" id="IPR015947">
    <property type="entry name" value="PUA-like_sf"/>
</dbReference>
<evidence type="ECO:0000259" key="2">
    <source>
        <dbReference type="PROSITE" id="PS51787"/>
    </source>
</evidence>
<dbReference type="EMBL" id="JBHFFA010000002">
    <property type="protein sequence ID" value="KAL2642833.1"/>
    <property type="molecule type" value="Genomic_DNA"/>
</dbReference>
<reference evidence="3 4" key="1">
    <citation type="submission" date="2024-09" db="EMBL/GenBank/DDBJ databases">
        <title>Chromosome-scale assembly of Riccia fluitans.</title>
        <authorList>
            <person name="Paukszto L."/>
            <person name="Sawicki J."/>
            <person name="Karawczyk K."/>
            <person name="Piernik-Szablinska J."/>
            <person name="Szczecinska M."/>
            <person name="Mazdziarz M."/>
        </authorList>
    </citation>
    <scope>NUCLEOTIDE SEQUENCE [LARGE SCALE GENOMIC DNA]</scope>
    <source>
        <strain evidence="3">Rf_01</strain>
        <tissue evidence="3">Aerial parts of the thallus</tissue>
    </source>
</reference>
<dbReference type="InterPro" id="IPR046336">
    <property type="entry name" value="Lon_prtase_N_sf"/>
</dbReference>
<feature type="region of interest" description="Disordered" evidence="1">
    <location>
        <begin position="232"/>
        <end position="255"/>
    </location>
</feature>
<sequence>MLQGVSSFICHSRVRGHQSAWRYRYQIYSFYSKDYSTASQAAAGGGRENTESGSTAEEILPAPLVDRSFTSTHDVGDGRRFEFATVFVKSMNKGRSPLSIWQHACSLLGSGSPATFGVAFVSKPTESAKEAIQAFAQQLARTDKPPSPDLKCGLLDSDLVATSNVSGDTIPGLSTLSEVRVGSKAQDKDHPPIIGCIMDDMGDFESAEPGNKEGSFNLAKIGSSVKSSLAGASSGRASVFNPTMFDDDDDGDESTLSDWEGVCTEYIEEAARGNIKMQDSVQDYEEEEDTSAENPALTYKEEISKEGLASFLNALTKPPQSSCGANRVSEGVYSPESHDIMGRMQTMRADEFTLCEGKLVADKDRRLPQIVSPVNERLVSGRILSGDCRSGAYSAEASPIEIWTGTPDPGGKQSDLENNDQHYKLLLCVGHLPGANAEHQDLCFQISSKGSLQHSRLVADCRAGAFLAPLYTSEKSQWARASQKTFCPLFFGSHISTTGVVGLAISAKGKGEEVSADAFADLVRMSVAMPRLPGFVFLDEPTSAKLFLPKNVTAQHLSFQTRNSSSGQSTGILDQLNKQLLKENRVPSVLRGALVSDTASYSENKTIDVGVSKGFTEDPQTSDKLPLALFDAVLFPGWSLPFYIFEPCYRAMVRQCVEKGKPFGISAMYNGSWAADADHPGEVIGTIANLKVHSFQRDCRSYIIAHGIRRFRVRNQRISAEPGSFGLTVGEVEYFDDEECKTKEEKEELGELSKRALSLCLEVIPEGVAVPALVKSAHDPVLASFAIGHVMDVPTRVKRRWLKLVHTKTRLLEQIAFLETKTA</sequence>
<evidence type="ECO:0000256" key="1">
    <source>
        <dbReference type="SAM" id="MobiDB-lite"/>
    </source>
</evidence>
<gene>
    <name evidence="3" type="ORF">R1flu_010420</name>
</gene>
<dbReference type="PANTHER" id="PTHR23327:SF42">
    <property type="entry name" value="LON PEPTIDASE N-TERMINAL DOMAIN AND RING FINGER PROTEIN C14F5.10C"/>
    <property type="match status" value="1"/>
</dbReference>
<dbReference type="Gene3D" id="2.30.130.40">
    <property type="entry name" value="LON domain-like"/>
    <property type="match status" value="1"/>
</dbReference>
<name>A0ABD1Z520_9MARC</name>
<evidence type="ECO:0000313" key="4">
    <source>
        <dbReference type="Proteomes" id="UP001605036"/>
    </source>
</evidence>
<accession>A0ABD1Z520</accession>
<protein>
    <recommendedName>
        <fullName evidence="2">Lon N-terminal domain-containing protein</fullName>
    </recommendedName>
</protein>
<dbReference type="InterPro" id="IPR003111">
    <property type="entry name" value="Lon_prtase_N"/>
</dbReference>
<feature type="compositionally biased region" description="Acidic residues" evidence="1">
    <location>
        <begin position="245"/>
        <end position="255"/>
    </location>
</feature>
<dbReference type="AlphaFoldDB" id="A0ABD1Z520"/>
<keyword evidence="4" id="KW-1185">Reference proteome</keyword>
<dbReference type="SUPFAM" id="SSF88697">
    <property type="entry name" value="PUA domain-like"/>
    <property type="match status" value="1"/>
</dbReference>
<dbReference type="Pfam" id="PF02190">
    <property type="entry name" value="LON_substr_bdg"/>
    <property type="match status" value="1"/>
</dbReference>
<feature type="domain" description="Lon N-terminal" evidence="2">
    <location>
        <begin position="624"/>
        <end position="822"/>
    </location>
</feature>
<evidence type="ECO:0000313" key="3">
    <source>
        <dbReference type="EMBL" id="KAL2642833.1"/>
    </source>
</evidence>
<dbReference type="PANTHER" id="PTHR23327">
    <property type="entry name" value="RING FINGER PROTEIN 127"/>
    <property type="match status" value="1"/>
</dbReference>
<dbReference type="SMART" id="SM00464">
    <property type="entry name" value="LON"/>
    <property type="match status" value="1"/>
</dbReference>
<organism evidence="3 4">
    <name type="scientific">Riccia fluitans</name>
    <dbReference type="NCBI Taxonomy" id="41844"/>
    <lineage>
        <taxon>Eukaryota</taxon>
        <taxon>Viridiplantae</taxon>
        <taxon>Streptophyta</taxon>
        <taxon>Embryophyta</taxon>
        <taxon>Marchantiophyta</taxon>
        <taxon>Marchantiopsida</taxon>
        <taxon>Marchantiidae</taxon>
        <taxon>Marchantiales</taxon>
        <taxon>Ricciaceae</taxon>
        <taxon>Riccia</taxon>
    </lineage>
</organism>
<dbReference type="PROSITE" id="PS51787">
    <property type="entry name" value="LON_N"/>
    <property type="match status" value="1"/>
</dbReference>
<dbReference type="Proteomes" id="UP001605036">
    <property type="component" value="Unassembled WGS sequence"/>
</dbReference>